<evidence type="ECO:0000259" key="1">
    <source>
        <dbReference type="Pfam" id="PF00076"/>
    </source>
</evidence>
<sequence length="259" mass="28924">MEQIFALWEVVTNVFIPNKGNQFQKHFGFVTYDHVKDMEALAKSLDSIWIGTFKLKANLHHFQRGGEWIIRSKGLRHEGYESPKAEKKGLDLKPIIEVSKQVVPKLSMKVWRIKKPQAMDPSAAEERKGLSYLVEELEDGSLEMDVGGLMPGVAERVAAAMTLCVANSEVSSACKEVTILMIMHTVESVDIVGFVNHVADHVPAFEAPHVANPEGPSVCKETAISLITLELEMVVEVEVGYPRRVKNYGERLEGLEVDR</sequence>
<name>A0AAN9SWG0_PSOTE</name>
<dbReference type="GO" id="GO:0003723">
    <property type="term" value="F:RNA binding"/>
    <property type="evidence" value="ECO:0007669"/>
    <property type="project" value="InterPro"/>
</dbReference>
<evidence type="ECO:0000313" key="2">
    <source>
        <dbReference type="EMBL" id="KAK7406396.1"/>
    </source>
</evidence>
<dbReference type="Proteomes" id="UP001386955">
    <property type="component" value="Unassembled WGS sequence"/>
</dbReference>
<dbReference type="InterPro" id="IPR000504">
    <property type="entry name" value="RRM_dom"/>
</dbReference>
<dbReference type="SUPFAM" id="SSF54928">
    <property type="entry name" value="RNA-binding domain, RBD"/>
    <property type="match status" value="1"/>
</dbReference>
<organism evidence="2 3">
    <name type="scientific">Psophocarpus tetragonolobus</name>
    <name type="common">Winged bean</name>
    <name type="synonym">Dolichos tetragonolobus</name>
    <dbReference type="NCBI Taxonomy" id="3891"/>
    <lineage>
        <taxon>Eukaryota</taxon>
        <taxon>Viridiplantae</taxon>
        <taxon>Streptophyta</taxon>
        <taxon>Embryophyta</taxon>
        <taxon>Tracheophyta</taxon>
        <taxon>Spermatophyta</taxon>
        <taxon>Magnoliopsida</taxon>
        <taxon>eudicotyledons</taxon>
        <taxon>Gunneridae</taxon>
        <taxon>Pentapetalae</taxon>
        <taxon>rosids</taxon>
        <taxon>fabids</taxon>
        <taxon>Fabales</taxon>
        <taxon>Fabaceae</taxon>
        <taxon>Papilionoideae</taxon>
        <taxon>50 kb inversion clade</taxon>
        <taxon>NPAAA clade</taxon>
        <taxon>indigoferoid/millettioid clade</taxon>
        <taxon>Phaseoleae</taxon>
        <taxon>Psophocarpus</taxon>
    </lineage>
</organism>
<accession>A0AAN9SWG0</accession>
<evidence type="ECO:0000313" key="3">
    <source>
        <dbReference type="Proteomes" id="UP001386955"/>
    </source>
</evidence>
<dbReference type="AlphaFoldDB" id="A0AAN9SWG0"/>
<gene>
    <name evidence="2" type="ORF">VNO78_08020</name>
</gene>
<proteinExistence type="predicted"/>
<comment type="caution">
    <text evidence="2">The sequence shown here is derived from an EMBL/GenBank/DDBJ whole genome shotgun (WGS) entry which is preliminary data.</text>
</comment>
<dbReference type="CDD" id="cd00590">
    <property type="entry name" value="RRM_SF"/>
    <property type="match status" value="1"/>
</dbReference>
<keyword evidence="3" id="KW-1185">Reference proteome</keyword>
<feature type="domain" description="RRM" evidence="1">
    <location>
        <begin position="2"/>
        <end position="55"/>
    </location>
</feature>
<dbReference type="InterPro" id="IPR035979">
    <property type="entry name" value="RBD_domain_sf"/>
</dbReference>
<protein>
    <recommendedName>
        <fullName evidence="1">RRM domain-containing protein</fullName>
    </recommendedName>
</protein>
<dbReference type="EMBL" id="JAYMYS010000002">
    <property type="protein sequence ID" value="KAK7406396.1"/>
    <property type="molecule type" value="Genomic_DNA"/>
</dbReference>
<dbReference type="Pfam" id="PF00076">
    <property type="entry name" value="RRM_1"/>
    <property type="match status" value="1"/>
</dbReference>
<reference evidence="2 3" key="1">
    <citation type="submission" date="2024-01" db="EMBL/GenBank/DDBJ databases">
        <title>The genomes of 5 underutilized Papilionoideae crops provide insights into root nodulation and disease resistanc.</title>
        <authorList>
            <person name="Jiang F."/>
        </authorList>
    </citation>
    <scope>NUCLEOTIDE SEQUENCE [LARGE SCALE GENOMIC DNA]</scope>
    <source>
        <strain evidence="2">DUOXIRENSHENG_FW03</strain>
        <tissue evidence="2">Leaves</tissue>
    </source>
</reference>